<gene>
    <name evidence="2" type="ORF">GPUH_LOCUS5943</name>
</gene>
<evidence type="ECO:0000313" key="4">
    <source>
        <dbReference type="WBParaSite" id="GPUH_0000595101-mRNA-1"/>
    </source>
</evidence>
<name>A0A183DB52_9BILA</name>
<proteinExistence type="predicted"/>
<dbReference type="EMBL" id="UYRT01013189">
    <property type="protein sequence ID" value="VDK52796.1"/>
    <property type="molecule type" value="Genomic_DNA"/>
</dbReference>
<evidence type="ECO:0000313" key="2">
    <source>
        <dbReference type="EMBL" id="VDK52796.1"/>
    </source>
</evidence>
<keyword evidence="3" id="KW-1185">Reference proteome</keyword>
<evidence type="ECO:0000256" key="1">
    <source>
        <dbReference type="SAM" id="MobiDB-lite"/>
    </source>
</evidence>
<dbReference type="AlphaFoldDB" id="A0A183DB52"/>
<organism evidence="4">
    <name type="scientific">Gongylonema pulchrum</name>
    <dbReference type="NCBI Taxonomy" id="637853"/>
    <lineage>
        <taxon>Eukaryota</taxon>
        <taxon>Metazoa</taxon>
        <taxon>Ecdysozoa</taxon>
        <taxon>Nematoda</taxon>
        <taxon>Chromadorea</taxon>
        <taxon>Rhabditida</taxon>
        <taxon>Spirurina</taxon>
        <taxon>Spiruromorpha</taxon>
        <taxon>Spiruroidea</taxon>
        <taxon>Gongylonematidae</taxon>
        <taxon>Gongylonema</taxon>
    </lineage>
</organism>
<reference evidence="4" key="1">
    <citation type="submission" date="2016-06" db="UniProtKB">
        <authorList>
            <consortium name="WormBaseParasite"/>
        </authorList>
    </citation>
    <scope>IDENTIFICATION</scope>
</reference>
<sequence>QDGEEQPDEVKPQGASGCREHQDCHQWGECVFGRNGEPGYCRCRGWYVGDGVRHCGPPGETEIKQVVIEDAGAGHVGQTCGDYRCHINADCDTSSGHHVDFQIRLGVSRVSYLLDYPQWI</sequence>
<protein>
    <submittedName>
        <fullName evidence="4">EGF-like domain-containing protein</fullName>
    </submittedName>
</protein>
<dbReference type="WBParaSite" id="GPUH_0000595101-mRNA-1">
    <property type="protein sequence ID" value="GPUH_0000595101-mRNA-1"/>
    <property type="gene ID" value="GPUH_0000595101"/>
</dbReference>
<reference evidence="2 3" key="2">
    <citation type="submission" date="2018-11" db="EMBL/GenBank/DDBJ databases">
        <authorList>
            <consortium name="Pathogen Informatics"/>
        </authorList>
    </citation>
    <scope>NUCLEOTIDE SEQUENCE [LARGE SCALE GENOMIC DNA]</scope>
</reference>
<feature type="region of interest" description="Disordered" evidence="1">
    <location>
        <begin position="1"/>
        <end position="21"/>
    </location>
</feature>
<dbReference type="OrthoDB" id="9990982at2759"/>
<evidence type="ECO:0000313" key="3">
    <source>
        <dbReference type="Proteomes" id="UP000271098"/>
    </source>
</evidence>
<accession>A0A183DB52</accession>
<dbReference type="Proteomes" id="UP000271098">
    <property type="component" value="Unassembled WGS sequence"/>
</dbReference>